<name>A0A8T3DEP4_9TELE</name>
<reference evidence="1" key="1">
    <citation type="submission" date="2021-01" db="EMBL/GenBank/DDBJ databases">
        <authorList>
            <person name="Zahm M."/>
            <person name="Roques C."/>
            <person name="Cabau C."/>
            <person name="Klopp C."/>
            <person name="Donnadieu C."/>
            <person name="Jouanno E."/>
            <person name="Lampietro C."/>
            <person name="Louis A."/>
            <person name="Herpin A."/>
            <person name="Echchiki A."/>
            <person name="Berthelot C."/>
            <person name="Parey E."/>
            <person name="Roest-Crollius H."/>
            <person name="Braasch I."/>
            <person name="Postlethwait J."/>
            <person name="Bobe J."/>
            <person name="Montfort J."/>
            <person name="Bouchez O."/>
            <person name="Begum T."/>
            <person name="Mejri S."/>
            <person name="Adams A."/>
            <person name="Chen W.-J."/>
            <person name="Guiguen Y."/>
        </authorList>
    </citation>
    <scope>NUCLEOTIDE SEQUENCE</scope>
    <source>
        <tissue evidence="1">Blood</tissue>
    </source>
</reference>
<evidence type="ECO:0000313" key="2">
    <source>
        <dbReference type="Proteomes" id="UP000829720"/>
    </source>
</evidence>
<sequence>MLYSLVHGTPRIDLTSSSVTSGLSSPKFCSEALENNMRMQHFPLHSVAHGIHAYVSAQQRTDLVVKA</sequence>
<comment type="caution">
    <text evidence="1">The sequence shown here is derived from an EMBL/GenBank/DDBJ whole genome shotgun (WGS) entry which is preliminary data.</text>
</comment>
<dbReference type="Proteomes" id="UP000829720">
    <property type="component" value="Unassembled WGS sequence"/>
</dbReference>
<dbReference type="AlphaFoldDB" id="A0A8T3DEP4"/>
<evidence type="ECO:0000313" key="1">
    <source>
        <dbReference type="EMBL" id="KAI1893438.1"/>
    </source>
</evidence>
<keyword evidence="2" id="KW-1185">Reference proteome</keyword>
<proteinExistence type="predicted"/>
<dbReference type="EMBL" id="JAERUA010000011">
    <property type="protein sequence ID" value="KAI1893438.1"/>
    <property type="molecule type" value="Genomic_DNA"/>
</dbReference>
<gene>
    <name evidence="1" type="ORF">AGOR_G00123730</name>
</gene>
<accession>A0A8T3DEP4</accession>
<organism evidence="1 2">
    <name type="scientific">Albula goreensis</name>
    <dbReference type="NCBI Taxonomy" id="1534307"/>
    <lineage>
        <taxon>Eukaryota</taxon>
        <taxon>Metazoa</taxon>
        <taxon>Chordata</taxon>
        <taxon>Craniata</taxon>
        <taxon>Vertebrata</taxon>
        <taxon>Euteleostomi</taxon>
        <taxon>Actinopterygii</taxon>
        <taxon>Neopterygii</taxon>
        <taxon>Teleostei</taxon>
        <taxon>Albuliformes</taxon>
        <taxon>Albulidae</taxon>
        <taxon>Albula</taxon>
    </lineage>
</organism>
<protein>
    <submittedName>
        <fullName evidence="1">Uncharacterized protein</fullName>
    </submittedName>
</protein>